<dbReference type="Proteomes" id="UP001175000">
    <property type="component" value="Unassembled WGS sequence"/>
</dbReference>
<comment type="caution">
    <text evidence="2">The sequence shown here is derived from an EMBL/GenBank/DDBJ whole genome shotgun (WGS) entry which is preliminary data.</text>
</comment>
<evidence type="ECO:0000313" key="2">
    <source>
        <dbReference type="EMBL" id="KAK0611379.1"/>
    </source>
</evidence>
<dbReference type="EMBL" id="JAULSU010000007">
    <property type="protein sequence ID" value="KAK0611379.1"/>
    <property type="molecule type" value="Genomic_DNA"/>
</dbReference>
<organism evidence="2 3">
    <name type="scientific">Immersiella caudata</name>
    <dbReference type="NCBI Taxonomy" id="314043"/>
    <lineage>
        <taxon>Eukaryota</taxon>
        <taxon>Fungi</taxon>
        <taxon>Dikarya</taxon>
        <taxon>Ascomycota</taxon>
        <taxon>Pezizomycotina</taxon>
        <taxon>Sordariomycetes</taxon>
        <taxon>Sordariomycetidae</taxon>
        <taxon>Sordariales</taxon>
        <taxon>Lasiosphaeriaceae</taxon>
        <taxon>Immersiella</taxon>
    </lineage>
</organism>
<reference evidence="2" key="1">
    <citation type="submission" date="2023-06" db="EMBL/GenBank/DDBJ databases">
        <title>Genome-scale phylogeny and comparative genomics of the fungal order Sordariales.</title>
        <authorList>
            <consortium name="Lawrence Berkeley National Laboratory"/>
            <person name="Hensen N."/>
            <person name="Bonometti L."/>
            <person name="Westerberg I."/>
            <person name="Brannstrom I.O."/>
            <person name="Guillou S."/>
            <person name="Cros-Aarteil S."/>
            <person name="Calhoun S."/>
            <person name="Haridas S."/>
            <person name="Kuo A."/>
            <person name="Mondo S."/>
            <person name="Pangilinan J."/>
            <person name="Riley R."/>
            <person name="Labutti K."/>
            <person name="Andreopoulos B."/>
            <person name="Lipzen A."/>
            <person name="Chen C."/>
            <person name="Yanf M."/>
            <person name="Daum C."/>
            <person name="Ng V."/>
            <person name="Clum A."/>
            <person name="Steindorff A."/>
            <person name="Ohm R."/>
            <person name="Martin F."/>
            <person name="Silar P."/>
            <person name="Natvig D."/>
            <person name="Lalanne C."/>
            <person name="Gautier V."/>
            <person name="Ament-Velasquez S.L."/>
            <person name="Kruys A."/>
            <person name="Hutchinson M.I."/>
            <person name="Powell A.J."/>
            <person name="Barry K."/>
            <person name="Miller A.N."/>
            <person name="Grigoriev I.V."/>
            <person name="Debuchy R."/>
            <person name="Gladieux P."/>
            <person name="Thoren M.H."/>
            <person name="Johannesson H."/>
        </authorList>
    </citation>
    <scope>NUCLEOTIDE SEQUENCE</scope>
    <source>
        <strain evidence="2">CBS 606.72</strain>
    </source>
</reference>
<gene>
    <name evidence="2" type="ORF">B0T14DRAFT_571277</name>
</gene>
<protein>
    <submittedName>
        <fullName evidence="2">Uncharacterized protein</fullName>
    </submittedName>
</protein>
<keyword evidence="3" id="KW-1185">Reference proteome</keyword>
<name>A0AA39W4E3_9PEZI</name>
<dbReference type="AlphaFoldDB" id="A0AA39W4E3"/>
<evidence type="ECO:0000313" key="3">
    <source>
        <dbReference type="Proteomes" id="UP001175000"/>
    </source>
</evidence>
<proteinExistence type="predicted"/>
<sequence length="114" mass="12207">MPAQPDTAQLNNLAQQAARNLDSYESKMGNNPDAKTSKPNGTVEQGQRAENANLRKEESDTGVIPSQVEGGKERVFKGADYELAGSVPDQSADMGNVEVASAVGRRMRMQGENV</sequence>
<feature type="compositionally biased region" description="Polar residues" evidence="1">
    <location>
        <begin position="33"/>
        <end position="50"/>
    </location>
</feature>
<evidence type="ECO:0000256" key="1">
    <source>
        <dbReference type="SAM" id="MobiDB-lite"/>
    </source>
</evidence>
<feature type="region of interest" description="Disordered" evidence="1">
    <location>
        <begin position="20"/>
        <end position="65"/>
    </location>
</feature>
<accession>A0AA39W4E3</accession>